<dbReference type="InterPro" id="IPR027417">
    <property type="entry name" value="P-loop_NTPase"/>
</dbReference>
<dbReference type="InterPro" id="IPR056884">
    <property type="entry name" value="NPHP3-like_N"/>
</dbReference>
<feature type="domain" description="Nephrocystin 3-like N-terminal" evidence="2">
    <location>
        <begin position="65"/>
        <end position="200"/>
    </location>
</feature>
<evidence type="ECO:0000256" key="1">
    <source>
        <dbReference type="ARBA" id="ARBA00022737"/>
    </source>
</evidence>
<name>X0Z5H4_9ZZZZ</name>
<protein>
    <recommendedName>
        <fullName evidence="2">Nephrocystin 3-like N-terminal domain-containing protein</fullName>
    </recommendedName>
</protein>
<comment type="caution">
    <text evidence="3">The sequence shown here is derived from an EMBL/GenBank/DDBJ whole genome shotgun (WGS) entry which is preliminary data.</text>
</comment>
<dbReference type="Pfam" id="PF24883">
    <property type="entry name" value="NPHP3_N"/>
    <property type="match status" value="1"/>
</dbReference>
<dbReference type="SUPFAM" id="SSF52540">
    <property type="entry name" value="P-loop containing nucleoside triphosphate hydrolases"/>
    <property type="match status" value="1"/>
</dbReference>
<dbReference type="Gene3D" id="3.40.50.300">
    <property type="entry name" value="P-loop containing nucleotide triphosphate hydrolases"/>
    <property type="match status" value="1"/>
</dbReference>
<accession>X0Z5H4</accession>
<organism evidence="3">
    <name type="scientific">marine sediment metagenome</name>
    <dbReference type="NCBI Taxonomy" id="412755"/>
    <lineage>
        <taxon>unclassified sequences</taxon>
        <taxon>metagenomes</taxon>
        <taxon>ecological metagenomes</taxon>
    </lineage>
</organism>
<evidence type="ECO:0000313" key="3">
    <source>
        <dbReference type="EMBL" id="GAG64615.1"/>
    </source>
</evidence>
<reference evidence="3" key="1">
    <citation type="journal article" date="2014" name="Front. Microbiol.">
        <title>High frequency of phylogenetically diverse reductive dehalogenase-homologous genes in deep subseafloor sedimentary metagenomes.</title>
        <authorList>
            <person name="Kawai M."/>
            <person name="Futagami T."/>
            <person name="Toyoda A."/>
            <person name="Takaki Y."/>
            <person name="Nishi S."/>
            <person name="Hori S."/>
            <person name="Arai W."/>
            <person name="Tsubouchi T."/>
            <person name="Morono Y."/>
            <person name="Uchiyama I."/>
            <person name="Ito T."/>
            <person name="Fujiyama A."/>
            <person name="Inagaki F."/>
            <person name="Takami H."/>
        </authorList>
    </citation>
    <scope>NUCLEOTIDE SEQUENCE</scope>
    <source>
        <strain evidence="3">Expedition CK06-06</strain>
    </source>
</reference>
<dbReference type="EMBL" id="BART01001215">
    <property type="protein sequence ID" value="GAG64615.1"/>
    <property type="molecule type" value="Genomic_DNA"/>
</dbReference>
<proteinExistence type="predicted"/>
<sequence>MVLNKDYEITNKNDEFLEYVSKKVIPIDDVSKTNMHQLSKDIYEFSDIKLQFKYIGFLLRSFQKLVILGSPGSGKSTLMSFLCQYFSIKNDNLLDMKRGIIPFYIEAKDYINFMEIRKKEGKSFSLLEYIIYELMNRFSFRIGEIQLRKQAEEILSSDKALVLIDALDEIINVSKQKDIVSLIQSFADENKDARFIISSRTLDYNQYSFPDNEFVHVYIMPLKMPIVKDFPPMIFCNFFLKNFY</sequence>
<keyword evidence="1" id="KW-0677">Repeat</keyword>
<dbReference type="AlphaFoldDB" id="X0Z5H4"/>
<evidence type="ECO:0000259" key="2">
    <source>
        <dbReference type="Pfam" id="PF24883"/>
    </source>
</evidence>
<gene>
    <name evidence="3" type="ORF">S01H4_04506</name>
</gene>